<dbReference type="InterPro" id="IPR021457">
    <property type="entry name" value="DUF3108"/>
</dbReference>
<protein>
    <recommendedName>
        <fullName evidence="3">DUF3108 domain-containing protein</fullName>
    </recommendedName>
</protein>
<evidence type="ECO:0000313" key="2">
    <source>
        <dbReference type="Proteomes" id="UP001161325"/>
    </source>
</evidence>
<organism evidence="1 2">
    <name type="scientific">Roseisolibacter agri</name>
    <dbReference type="NCBI Taxonomy" id="2014610"/>
    <lineage>
        <taxon>Bacteria</taxon>
        <taxon>Pseudomonadati</taxon>
        <taxon>Gemmatimonadota</taxon>
        <taxon>Gemmatimonadia</taxon>
        <taxon>Gemmatimonadales</taxon>
        <taxon>Gemmatimonadaceae</taxon>
        <taxon>Roseisolibacter</taxon>
    </lineage>
</organism>
<keyword evidence="2" id="KW-1185">Reference proteome</keyword>
<name>A0AA37QEZ7_9BACT</name>
<gene>
    <name evidence="1" type="ORF">rosag_16530</name>
</gene>
<evidence type="ECO:0000313" key="1">
    <source>
        <dbReference type="EMBL" id="GLC25140.1"/>
    </source>
</evidence>
<sequence length="237" mass="25585">MRHLPLLAVLAPGVLHAQPAQQPDTIRVGHPSVAHALAAGVDSTDTYFVAPSGERRLGVVYEERVVPVSGGFLVVQRNARPDGRLLSLDSVAVDGRTLATRWHSDLTPRGSRRVTFANGRMAGTATDSAGTVTPVDLPAPSDAIDYSLGSRLVPHLPLREGYVATLALHDVTRGPQWTTVRVLGREDVAVKGATVSAWKVALEYGTFSATQWIDPTAKRMLRTQVERGTTRMVAERR</sequence>
<dbReference type="EMBL" id="BRXS01000002">
    <property type="protein sequence ID" value="GLC25140.1"/>
    <property type="molecule type" value="Genomic_DNA"/>
</dbReference>
<dbReference type="Pfam" id="PF11306">
    <property type="entry name" value="DUF3108"/>
    <property type="match status" value="1"/>
</dbReference>
<proteinExistence type="predicted"/>
<dbReference type="AlphaFoldDB" id="A0AA37QEZ7"/>
<dbReference type="Proteomes" id="UP001161325">
    <property type="component" value="Unassembled WGS sequence"/>
</dbReference>
<accession>A0AA37QEZ7</accession>
<reference evidence="1" key="1">
    <citation type="submission" date="2022-08" db="EMBL/GenBank/DDBJ databases">
        <title>Draft genome sequencing of Roseisolibacter agri AW1220.</title>
        <authorList>
            <person name="Tobiishi Y."/>
            <person name="Tonouchi A."/>
        </authorList>
    </citation>
    <scope>NUCLEOTIDE SEQUENCE</scope>
    <source>
        <strain evidence="1">AW1220</strain>
    </source>
</reference>
<comment type="caution">
    <text evidence="1">The sequence shown here is derived from an EMBL/GenBank/DDBJ whole genome shotgun (WGS) entry which is preliminary data.</text>
</comment>
<dbReference type="RefSeq" id="WP_284349579.1">
    <property type="nucleotide sequence ID" value="NZ_BRXS01000002.1"/>
</dbReference>
<evidence type="ECO:0008006" key="3">
    <source>
        <dbReference type="Google" id="ProtNLM"/>
    </source>
</evidence>